<keyword evidence="1 2" id="KW-0472">Membrane</keyword>
<dbReference type="GO" id="GO:0005886">
    <property type="term" value="C:plasma membrane"/>
    <property type="evidence" value="ECO:0007669"/>
    <property type="project" value="UniProtKB-SubCell"/>
</dbReference>
<dbReference type="SMART" id="SM01234">
    <property type="entry name" value="Haemolytic"/>
    <property type="match status" value="1"/>
</dbReference>
<feature type="compositionally biased region" description="Basic and acidic residues" evidence="3">
    <location>
        <begin position="88"/>
        <end position="105"/>
    </location>
</feature>
<comment type="function">
    <text evidence="2">Could be involved in insertion of integral membrane proteins into the membrane.</text>
</comment>
<dbReference type="Pfam" id="PF01809">
    <property type="entry name" value="YidD"/>
    <property type="match status" value="1"/>
</dbReference>
<reference evidence="4" key="1">
    <citation type="submission" date="2020-10" db="EMBL/GenBank/DDBJ databases">
        <authorList>
            <person name="Gilroy R."/>
        </authorList>
    </citation>
    <scope>NUCLEOTIDE SEQUENCE</scope>
    <source>
        <strain evidence="4">CHK189-12415</strain>
    </source>
</reference>
<evidence type="ECO:0000256" key="1">
    <source>
        <dbReference type="ARBA" id="ARBA00023136"/>
    </source>
</evidence>
<evidence type="ECO:0000256" key="3">
    <source>
        <dbReference type="SAM" id="MobiDB-lite"/>
    </source>
</evidence>
<dbReference type="AlphaFoldDB" id="A0A9D1DXE4"/>
<dbReference type="EMBL" id="DVHA01000109">
    <property type="protein sequence ID" value="HIR60589.1"/>
    <property type="molecule type" value="Genomic_DNA"/>
</dbReference>
<dbReference type="Proteomes" id="UP000824241">
    <property type="component" value="Unassembled WGS sequence"/>
</dbReference>
<proteinExistence type="inferred from homology"/>
<evidence type="ECO:0000256" key="2">
    <source>
        <dbReference type="HAMAP-Rule" id="MF_00386"/>
    </source>
</evidence>
<feature type="region of interest" description="Disordered" evidence="3">
    <location>
        <begin position="83"/>
        <end position="114"/>
    </location>
</feature>
<dbReference type="HAMAP" id="MF_00386">
    <property type="entry name" value="UPF0161_YidD"/>
    <property type="match status" value="1"/>
</dbReference>
<protein>
    <recommendedName>
        <fullName evidence="2">Putative membrane protein insertion efficiency factor</fullName>
    </recommendedName>
</protein>
<dbReference type="PANTHER" id="PTHR33383">
    <property type="entry name" value="MEMBRANE PROTEIN INSERTION EFFICIENCY FACTOR-RELATED"/>
    <property type="match status" value="1"/>
</dbReference>
<dbReference type="PANTHER" id="PTHR33383:SF1">
    <property type="entry name" value="MEMBRANE PROTEIN INSERTION EFFICIENCY FACTOR-RELATED"/>
    <property type="match status" value="1"/>
</dbReference>
<name>A0A9D1DXE4_9FIRM</name>
<gene>
    <name evidence="4" type="primary">yidD</name>
    <name evidence="4" type="ORF">IAB37_03330</name>
</gene>
<comment type="similarity">
    <text evidence="2">Belongs to the UPF0161 family.</text>
</comment>
<organism evidence="4 5">
    <name type="scientific">Candidatus Faecivivens stercoravium</name>
    <dbReference type="NCBI Taxonomy" id="2840803"/>
    <lineage>
        <taxon>Bacteria</taxon>
        <taxon>Bacillati</taxon>
        <taxon>Bacillota</taxon>
        <taxon>Clostridia</taxon>
        <taxon>Eubacteriales</taxon>
        <taxon>Oscillospiraceae</taxon>
        <taxon>Oscillospiraceae incertae sedis</taxon>
        <taxon>Candidatus Faecivivens</taxon>
    </lineage>
</organism>
<sequence length="114" mass="13423">MKTPLSRLPARAVTGLIRFYRRRLSRLKGRPCCRFYPTCSRYTLEAVERFGVLRGLWLGTLRILRCNPLFRGGIDPVPARFTFFPKRRPPEKPSESSDSRPEKLTGRLKRYPRR</sequence>
<evidence type="ECO:0000313" key="4">
    <source>
        <dbReference type="EMBL" id="HIR60589.1"/>
    </source>
</evidence>
<comment type="caution">
    <text evidence="4">The sequence shown here is derived from an EMBL/GenBank/DDBJ whole genome shotgun (WGS) entry which is preliminary data.</text>
</comment>
<dbReference type="NCBIfam" id="TIGR00278">
    <property type="entry name" value="membrane protein insertion efficiency factor YidD"/>
    <property type="match status" value="1"/>
</dbReference>
<evidence type="ECO:0000313" key="5">
    <source>
        <dbReference type="Proteomes" id="UP000824241"/>
    </source>
</evidence>
<comment type="subcellular location">
    <subcellularLocation>
        <location evidence="2">Cell membrane</location>
        <topology evidence="2">Peripheral membrane protein</topology>
        <orientation evidence="2">Cytoplasmic side</orientation>
    </subcellularLocation>
</comment>
<keyword evidence="2" id="KW-1003">Cell membrane</keyword>
<reference evidence="4" key="2">
    <citation type="journal article" date="2021" name="PeerJ">
        <title>Extensive microbial diversity within the chicken gut microbiome revealed by metagenomics and culture.</title>
        <authorList>
            <person name="Gilroy R."/>
            <person name="Ravi A."/>
            <person name="Getino M."/>
            <person name="Pursley I."/>
            <person name="Horton D.L."/>
            <person name="Alikhan N.F."/>
            <person name="Baker D."/>
            <person name="Gharbi K."/>
            <person name="Hall N."/>
            <person name="Watson M."/>
            <person name="Adriaenssens E.M."/>
            <person name="Foster-Nyarko E."/>
            <person name="Jarju S."/>
            <person name="Secka A."/>
            <person name="Antonio M."/>
            <person name="Oren A."/>
            <person name="Chaudhuri R.R."/>
            <person name="La Ragione R."/>
            <person name="Hildebrand F."/>
            <person name="Pallen M.J."/>
        </authorList>
    </citation>
    <scope>NUCLEOTIDE SEQUENCE</scope>
    <source>
        <strain evidence="4">CHK189-12415</strain>
    </source>
</reference>
<dbReference type="InterPro" id="IPR002696">
    <property type="entry name" value="Membr_insert_effic_factor_YidD"/>
</dbReference>
<accession>A0A9D1DXE4</accession>